<dbReference type="GO" id="GO:0016788">
    <property type="term" value="F:hydrolase activity, acting on ester bonds"/>
    <property type="evidence" value="ECO:0007669"/>
    <property type="project" value="InterPro"/>
</dbReference>
<dbReference type="AlphaFoldDB" id="A0A5C8UYR9"/>
<reference evidence="2 3" key="1">
    <citation type="submission" date="2019-08" db="EMBL/GenBank/DDBJ databases">
        <title>Bacterial whole genome sequence for Glaciihabitans sp. CHu50b-6-2.</title>
        <authorList>
            <person name="Jin L."/>
        </authorList>
    </citation>
    <scope>NUCLEOTIDE SEQUENCE [LARGE SCALE GENOMIC DNA]</scope>
    <source>
        <strain evidence="2 3">CHu50b-6-2</strain>
    </source>
</reference>
<gene>
    <name evidence="2" type="ORF">FVP33_00165</name>
</gene>
<dbReference type="Pfam" id="PF07819">
    <property type="entry name" value="PGAP1"/>
    <property type="match status" value="1"/>
</dbReference>
<protein>
    <submittedName>
        <fullName evidence="2">Alpha/beta hydrolase</fullName>
    </submittedName>
</protein>
<dbReference type="Proteomes" id="UP000321379">
    <property type="component" value="Unassembled WGS sequence"/>
</dbReference>
<evidence type="ECO:0000313" key="2">
    <source>
        <dbReference type="EMBL" id="TXN32819.1"/>
    </source>
</evidence>
<dbReference type="EMBL" id="VRMG01000001">
    <property type="protein sequence ID" value="TXN32819.1"/>
    <property type="molecule type" value="Genomic_DNA"/>
</dbReference>
<dbReference type="InterPro" id="IPR029058">
    <property type="entry name" value="AB_hydrolase_fold"/>
</dbReference>
<comment type="caution">
    <text evidence="2">The sequence shown here is derived from an EMBL/GenBank/DDBJ whole genome shotgun (WGS) entry which is preliminary data.</text>
</comment>
<name>A0A5C8UYR9_9MICO</name>
<proteinExistence type="predicted"/>
<dbReference type="InterPro" id="IPR012908">
    <property type="entry name" value="PGAP1-ab_dom-like"/>
</dbReference>
<evidence type="ECO:0000259" key="1">
    <source>
        <dbReference type="Pfam" id="PF07819"/>
    </source>
</evidence>
<dbReference type="SUPFAM" id="SSF53474">
    <property type="entry name" value="alpha/beta-Hydrolases"/>
    <property type="match status" value="1"/>
</dbReference>
<accession>A0A5C8UYR9</accession>
<evidence type="ECO:0000313" key="3">
    <source>
        <dbReference type="Proteomes" id="UP000321379"/>
    </source>
</evidence>
<feature type="domain" description="GPI inositol-deacylase PGAP1-like alpha/beta" evidence="1">
    <location>
        <begin position="97"/>
        <end position="142"/>
    </location>
</feature>
<keyword evidence="2" id="KW-0378">Hydrolase</keyword>
<organism evidence="2 3">
    <name type="scientific">Lacisediminihabitans profunda</name>
    <dbReference type="NCBI Taxonomy" id="2594790"/>
    <lineage>
        <taxon>Bacteria</taxon>
        <taxon>Bacillati</taxon>
        <taxon>Actinomycetota</taxon>
        <taxon>Actinomycetes</taxon>
        <taxon>Micrococcales</taxon>
        <taxon>Microbacteriaceae</taxon>
        <taxon>Lacisediminihabitans</taxon>
    </lineage>
</organism>
<dbReference type="RefSeq" id="WP_147781621.1">
    <property type="nucleotide sequence ID" value="NZ_VRMG01000001.1"/>
</dbReference>
<dbReference type="Gene3D" id="3.40.50.1820">
    <property type="entry name" value="alpha/beta hydrolase"/>
    <property type="match status" value="1"/>
</dbReference>
<sequence length="227" mass="24879">MITARDLGAFVADRLYQARTQFGHVFRRKSADRYHRGELAPVLLLPGVYETWHFLRPVADHLNARGHPIHAVADLGYNRLTIADSAAVVQRYLDVHDLRAVIVVAHSKGGLIAKHMMTIDDVTGRIDRLIAVNSPFAGSPLARFAPSATLRAFAPTDSTLAALAANLDVNRRIASIFSRRDPLIPGGSRLDGATNIELAMVGHFRPLGSQELLDAIDRVLDAAPRRE</sequence>
<keyword evidence="3" id="KW-1185">Reference proteome</keyword>